<dbReference type="PROSITE" id="PS50943">
    <property type="entry name" value="HTH_CROC1"/>
    <property type="match status" value="1"/>
</dbReference>
<dbReference type="PANTHER" id="PTHR43080">
    <property type="entry name" value="CBS DOMAIN-CONTAINING PROTEIN CBSX3, MITOCHONDRIAL"/>
    <property type="match status" value="1"/>
</dbReference>
<organism evidence="5 6">
    <name type="scientific">Marine Group I thaumarchaeote SCGC AAA799-N04</name>
    <dbReference type="NCBI Taxonomy" id="1502293"/>
    <lineage>
        <taxon>Archaea</taxon>
        <taxon>Nitrososphaerota</taxon>
        <taxon>Marine Group I</taxon>
    </lineage>
</organism>
<reference evidence="5 6" key="1">
    <citation type="submission" date="2014-06" db="EMBL/GenBank/DDBJ databases">
        <authorList>
            <person name="Ngugi D.K."/>
            <person name="Blom J."/>
            <person name="Alam I."/>
            <person name="Rashid M."/>
            <person name="Ba Alawi W."/>
            <person name="Zhang G."/>
            <person name="Hikmawan T."/>
            <person name="Guan Y."/>
            <person name="Antunes A."/>
            <person name="Siam R."/>
            <person name="ElDorry H."/>
            <person name="Bajic V."/>
            <person name="Stingl U."/>
        </authorList>
    </citation>
    <scope>NUCLEOTIDE SEQUENCE [LARGE SCALE GENOMIC DNA]</scope>
    <source>
        <strain evidence="5">SCGC AAA799-N04</strain>
    </source>
</reference>
<dbReference type="Gene3D" id="3.10.580.10">
    <property type="entry name" value="CBS-domain"/>
    <property type="match status" value="1"/>
</dbReference>
<accession>A0A081RP07</accession>
<dbReference type="Pfam" id="PF00571">
    <property type="entry name" value="CBS"/>
    <property type="match status" value="2"/>
</dbReference>
<evidence type="ECO:0000259" key="4">
    <source>
        <dbReference type="PROSITE" id="PS51371"/>
    </source>
</evidence>
<dbReference type="CDD" id="cd00093">
    <property type="entry name" value="HTH_XRE"/>
    <property type="match status" value="1"/>
</dbReference>
<evidence type="ECO:0000259" key="3">
    <source>
        <dbReference type="PROSITE" id="PS50943"/>
    </source>
</evidence>
<dbReference type="AlphaFoldDB" id="A0A081RP07"/>
<dbReference type="SMART" id="SM00116">
    <property type="entry name" value="CBS"/>
    <property type="match status" value="2"/>
</dbReference>
<dbReference type="InterPro" id="IPR010982">
    <property type="entry name" value="Lambda_DNA-bd_dom_sf"/>
</dbReference>
<keyword evidence="6" id="KW-1185">Reference proteome</keyword>
<evidence type="ECO:0000313" key="5">
    <source>
        <dbReference type="EMBL" id="KEQ56930.1"/>
    </source>
</evidence>
<feature type="domain" description="HTH cro/C1-type" evidence="3">
    <location>
        <begin position="10"/>
        <end position="68"/>
    </location>
</feature>
<proteinExistence type="predicted"/>
<dbReference type="Proteomes" id="UP000028059">
    <property type="component" value="Unassembled WGS sequence"/>
</dbReference>
<sequence length="192" mass="21681">MIRIPELTQIRKHREELKLNQRQLAKKCDIQPSYLNMIENGNCDPSYKVLVKISKVINSEMQKNLNKLITADKIFIKNLVTAKRGDSLDDTVKIMKRNDFSQIPVTDSHGCVGLITEDSMVNYIKTHGDISFSTVKVKDAMEVPPPSIDVDSKIDSSIMELLYDSRCVLVTNKGKLCGIITKIDAIRGLMKK</sequence>
<evidence type="ECO:0000256" key="2">
    <source>
        <dbReference type="PROSITE-ProRule" id="PRU00703"/>
    </source>
</evidence>
<dbReference type="Gene3D" id="1.10.260.40">
    <property type="entry name" value="lambda repressor-like DNA-binding domains"/>
    <property type="match status" value="1"/>
</dbReference>
<dbReference type="InterPro" id="IPR001387">
    <property type="entry name" value="Cro/C1-type_HTH"/>
</dbReference>
<dbReference type="EMBL" id="JOKN01000007">
    <property type="protein sequence ID" value="KEQ56930.1"/>
    <property type="molecule type" value="Genomic_DNA"/>
</dbReference>
<dbReference type="InterPro" id="IPR046342">
    <property type="entry name" value="CBS_dom_sf"/>
</dbReference>
<dbReference type="EC" id="4.2.1.22" evidence="5"/>
<dbReference type="Pfam" id="PF01381">
    <property type="entry name" value="HTH_3"/>
    <property type="match status" value="1"/>
</dbReference>
<evidence type="ECO:0000313" key="6">
    <source>
        <dbReference type="Proteomes" id="UP000028059"/>
    </source>
</evidence>
<dbReference type="PIRSF" id="PIRSF037253">
    <property type="entry name" value="HTH_CBS_prd"/>
    <property type="match status" value="1"/>
</dbReference>
<dbReference type="InterPro" id="IPR017158">
    <property type="entry name" value="Tscrpt-reg_CBS-contain_prd"/>
</dbReference>
<dbReference type="SUPFAM" id="SSF47413">
    <property type="entry name" value="lambda repressor-like DNA-binding domains"/>
    <property type="match status" value="1"/>
</dbReference>
<dbReference type="SMART" id="SM00530">
    <property type="entry name" value="HTH_XRE"/>
    <property type="match status" value="1"/>
</dbReference>
<dbReference type="GO" id="GO:0004122">
    <property type="term" value="F:cystathionine beta-synthase activity"/>
    <property type="evidence" value="ECO:0007669"/>
    <property type="project" value="UniProtKB-EC"/>
</dbReference>
<comment type="caution">
    <text evidence="5">The sequence shown here is derived from an EMBL/GenBank/DDBJ whole genome shotgun (WGS) entry which is preliminary data.</text>
</comment>
<evidence type="ECO:0000256" key="1">
    <source>
        <dbReference type="ARBA" id="ARBA00023122"/>
    </source>
</evidence>
<keyword evidence="1 2" id="KW-0129">CBS domain</keyword>
<protein>
    <submittedName>
        <fullName evidence="5">Inosine-5'-monophosphate dehydrogenase protein</fullName>
        <ecNumber evidence="5">4.2.1.22</ecNumber>
    </submittedName>
</protein>
<name>A0A081RP07_9ARCH</name>
<keyword evidence="5" id="KW-0456">Lyase</keyword>
<feature type="domain" description="CBS" evidence="4">
    <location>
        <begin position="75"/>
        <end position="130"/>
    </location>
</feature>
<dbReference type="InterPro" id="IPR051257">
    <property type="entry name" value="Diverse_CBS-Domain"/>
</dbReference>
<dbReference type="PANTHER" id="PTHR43080:SF4">
    <property type="entry name" value="CRO-LIKE PROTEIN"/>
    <property type="match status" value="1"/>
</dbReference>
<dbReference type="SUPFAM" id="SSF54631">
    <property type="entry name" value="CBS-domain pair"/>
    <property type="match status" value="1"/>
</dbReference>
<dbReference type="PROSITE" id="PS51371">
    <property type="entry name" value="CBS"/>
    <property type="match status" value="1"/>
</dbReference>
<dbReference type="GO" id="GO:0003677">
    <property type="term" value="F:DNA binding"/>
    <property type="evidence" value="ECO:0007669"/>
    <property type="project" value="InterPro"/>
</dbReference>
<dbReference type="InterPro" id="IPR000644">
    <property type="entry name" value="CBS_dom"/>
</dbReference>
<gene>
    <name evidence="5" type="ORF">AAA799N04_00600</name>
</gene>